<dbReference type="Pfam" id="PF02653">
    <property type="entry name" value="BPD_transp_2"/>
    <property type="match status" value="1"/>
</dbReference>
<keyword evidence="13" id="KW-1185">Reference proteome</keyword>
<comment type="subunit">
    <text evidence="2">The complex is composed of two ATP-binding proteins (LsrA), two transmembrane proteins (LsrC and LsrD) and a solute-binding protein (LsrB).</text>
</comment>
<evidence type="ECO:0000256" key="6">
    <source>
        <dbReference type="ARBA" id="ARBA00022692"/>
    </source>
</evidence>
<dbReference type="RefSeq" id="WP_324716065.1">
    <property type="nucleotide sequence ID" value="NZ_CP141615.1"/>
</dbReference>
<feature type="transmembrane region" description="Helical" evidence="11">
    <location>
        <begin position="61"/>
        <end position="79"/>
    </location>
</feature>
<feature type="transmembrane region" description="Helical" evidence="11">
    <location>
        <begin position="32"/>
        <end position="49"/>
    </location>
</feature>
<feature type="transmembrane region" description="Helical" evidence="11">
    <location>
        <begin position="110"/>
        <end position="136"/>
    </location>
</feature>
<comment type="function">
    <text evidence="9">Part of the ABC transporter complex LsrABCD involved in autoinducer 2 (AI-2) import. Probably responsible for the translocation of the substrate across the membrane.</text>
</comment>
<evidence type="ECO:0000256" key="8">
    <source>
        <dbReference type="ARBA" id="ARBA00023136"/>
    </source>
</evidence>
<keyword evidence="7 11" id="KW-1133">Transmembrane helix</keyword>
<organism evidence="12 13">
    <name type="scientific">Carboxydichorda subterranea</name>
    <dbReference type="NCBI Taxonomy" id="3109565"/>
    <lineage>
        <taxon>Bacteria</taxon>
        <taxon>Bacillati</taxon>
        <taxon>Bacillota</taxon>
        <taxon>Limnochordia</taxon>
        <taxon>Limnochordales</taxon>
        <taxon>Geochordaceae</taxon>
        <taxon>Carboxydichorda</taxon>
    </lineage>
</organism>
<evidence type="ECO:0000256" key="5">
    <source>
        <dbReference type="ARBA" id="ARBA00022519"/>
    </source>
</evidence>
<feature type="transmembrane region" description="Helical" evidence="11">
    <location>
        <begin position="179"/>
        <end position="198"/>
    </location>
</feature>
<name>A0ABZ1BVV4_9FIRM</name>
<evidence type="ECO:0000313" key="12">
    <source>
        <dbReference type="EMBL" id="WRP16793.1"/>
    </source>
</evidence>
<reference evidence="12 13" key="1">
    <citation type="journal article" date="2024" name="Front. Microbiol.">
        <title>Novel thermophilic genera Geochorda gen. nov. and Carboxydochorda gen. nov. from the deep terrestrial subsurface reveal the ecophysiological diversity in the class Limnochordia.</title>
        <authorList>
            <person name="Karnachuk O.V."/>
            <person name="Lukina A.P."/>
            <person name="Avakyan M.R."/>
            <person name="Kadnikov V.V."/>
            <person name="Begmatov S."/>
            <person name="Beletsky A.V."/>
            <person name="Vlasova K.G."/>
            <person name="Novikov A.A."/>
            <person name="Shcherbakova V.A."/>
            <person name="Mardanov A.V."/>
            <person name="Ravin N.V."/>
        </authorList>
    </citation>
    <scope>NUCLEOTIDE SEQUENCE [LARGE SCALE GENOMIC DNA]</scope>
    <source>
        <strain evidence="12 13">L945</strain>
    </source>
</reference>
<dbReference type="CDD" id="cd06579">
    <property type="entry name" value="TM_PBP1_transp_AraH_like"/>
    <property type="match status" value="1"/>
</dbReference>
<protein>
    <recommendedName>
        <fullName evidence="10">Autoinducer 2 import system permease protein LsrC</fullName>
    </recommendedName>
</protein>
<evidence type="ECO:0000256" key="1">
    <source>
        <dbReference type="ARBA" id="ARBA00004651"/>
    </source>
</evidence>
<dbReference type="PANTHER" id="PTHR32196">
    <property type="entry name" value="ABC TRANSPORTER PERMEASE PROTEIN YPHD-RELATED-RELATED"/>
    <property type="match status" value="1"/>
</dbReference>
<evidence type="ECO:0000313" key="13">
    <source>
        <dbReference type="Proteomes" id="UP001332192"/>
    </source>
</evidence>
<evidence type="ECO:0000256" key="7">
    <source>
        <dbReference type="ARBA" id="ARBA00022989"/>
    </source>
</evidence>
<proteinExistence type="predicted"/>
<evidence type="ECO:0000256" key="11">
    <source>
        <dbReference type="SAM" id="Phobius"/>
    </source>
</evidence>
<evidence type="ECO:0000256" key="4">
    <source>
        <dbReference type="ARBA" id="ARBA00022475"/>
    </source>
</evidence>
<feature type="transmembrane region" description="Helical" evidence="11">
    <location>
        <begin position="86"/>
        <end position="104"/>
    </location>
</feature>
<feature type="transmembrane region" description="Helical" evidence="11">
    <location>
        <begin position="227"/>
        <end position="246"/>
    </location>
</feature>
<keyword evidence="4" id="KW-1003">Cell membrane</keyword>
<feature type="transmembrane region" description="Helical" evidence="11">
    <location>
        <begin position="300"/>
        <end position="324"/>
    </location>
</feature>
<gene>
    <name evidence="12" type="ORF">U7230_11960</name>
</gene>
<sequence length="334" mass="33913">MRTLSPAQVAAPAHGSPAAARGLRRAAASTEFTILVVLVAISAVLAWMRPQFLAWGNVQNLLLQVASVAIPAMGMTLVIITAGIDVSVGGILGVSAVLMGQAALMGFHPLVLVLVGLAAGAALGAVNGALVTAGSFPPIIATLATMNLLRALIFGLLGGKWIAGIPYEVRQFALGRWLGIPYPFWVVLGLVAVLTYVLSLRPEGRHLYAVGGNAEAATVAGIRVRRILFAVYALNGMLAGLAGFVFMGRGGLVQTNAGSGLELQAIAATVLGGTSILGGKGTAVGTLLGAFLVSVVRNGLILLNIPALWEGAIIGGLVVAAVVADVMRRGGIHG</sequence>
<evidence type="ECO:0000256" key="3">
    <source>
        <dbReference type="ARBA" id="ARBA00022448"/>
    </source>
</evidence>
<dbReference type="InterPro" id="IPR001851">
    <property type="entry name" value="ABC_transp_permease"/>
</dbReference>
<dbReference type="Proteomes" id="UP001332192">
    <property type="component" value="Chromosome"/>
</dbReference>
<feature type="transmembrane region" description="Helical" evidence="11">
    <location>
        <begin position="266"/>
        <end position="293"/>
    </location>
</feature>
<accession>A0ABZ1BVV4</accession>
<comment type="subcellular location">
    <subcellularLocation>
        <location evidence="1">Cell membrane</location>
        <topology evidence="1">Multi-pass membrane protein</topology>
    </subcellularLocation>
</comment>
<evidence type="ECO:0000256" key="10">
    <source>
        <dbReference type="ARBA" id="ARBA00039382"/>
    </source>
</evidence>
<keyword evidence="6 11" id="KW-0812">Transmembrane</keyword>
<dbReference type="PANTHER" id="PTHR32196:SF29">
    <property type="entry name" value="AUTOINDUCER 2 IMPORT SYSTEM PERMEASE PROTEIN LSRC"/>
    <property type="match status" value="1"/>
</dbReference>
<keyword evidence="8 11" id="KW-0472">Membrane</keyword>
<evidence type="ECO:0000256" key="9">
    <source>
        <dbReference type="ARBA" id="ARBA00025439"/>
    </source>
</evidence>
<dbReference type="EMBL" id="CP141615">
    <property type="protein sequence ID" value="WRP16793.1"/>
    <property type="molecule type" value="Genomic_DNA"/>
</dbReference>
<keyword evidence="5" id="KW-0997">Cell inner membrane</keyword>
<keyword evidence="3" id="KW-0813">Transport</keyword>
<evidence type="ECO:0000256" key="2">
    <source>
        <dbReference type="ARBA" id="ARBA00011262"/>
    </source>
</evidence>